<sequence>MKEWIKYYYRFQISSYSYLKIFIFYICYFTFTMGQTASKETSNSNRICSKKGRCKSADGKIKNNHFNKNIGSPLSNKDFPNDNSSDQRIFNISSDNPSTSTEAKSNNSSKKNSTKEFLTQRQRTLLVRSWNKSQKTGLDNIGAMIFFKIYVNDPSVGKMFGLQGVPLAELKYKKFFQSHAMTFTRSLDFCISNLDNLNVLCSYCYHLGRRHVAFAKRGFKMSYWDTFAEALTECAIEWEGGLRCRDILQGWRKLITFVIEQMRYGYIDERKSGGRGDVNVMENVINCHNRHLTGKEITFIENKDDDNLGNVNNEEESNLKNEIYITKQTLNNDEGSLSGCPIAHMMMVMEKTKDLSLNDEGLSDFANTFQGNLSIPRCNRVIRRSNPNLTYNFQNTNFNNIDYEK</sequence>
<protein>
    <submittedName>
        <fullName evidence="6">GLOBIN domain-containing protein</fullName>
    </submittedName>
</protein>
<keyword evidence="1" id="KW-0813">Transport</keyword>
<evidence type="ECO:0000313" key="5">
    <source>
        <dbReference type="Proteomes" id="UP000035680"/>
    </source>
</evidence>
<dbReference type="PANTHER" id="PTHR47768">
    <property type="entry name" value="GLOBIN RELATED-RELATED"/>
    <property type="match status" value="1"/>
</dbReference>
<dbReference type="CDD" id="cd01040">
    <property type="entry name" value="Mb-like"/>
    <property type="match status" value="1"/>
</dbReference>
<dbReference type="InterPro" id="IPR012292">
    <property type="entry name" value="Globin/Proto"/>
</dbReference>
<reference evidence="5" key="1">
    <citation type="submission" date="2014-07" db="EMBL/GenBank/DDBJ databases">
        <authorList>
            <person name="Martin A.A"/>
            <person name="De Silva N."/>
        </authorList>
    </citation>
    <scope>NUCLEOTIDE SEQUENCE</scope>
</reference>
<keyword evidence="5" id="KW-1185">Reference proteome</keyword>
<evidence type="ECO:0000256" key="2">
    <source>
        <dbReference type="SAM" id="MobiDB-lite"/>
    </source>
</evidence>
<evidence type="ECO:0000256" key="3">
    <source>
        <dbReference type="SAM" id="Phobius"/>
    </source>
</evidence>
<dbReference type="InterPro" id="IPR000971">
    <property type="entry name" value="Globin"/>
</dbReference>
<evidence type="ECO:0000313" key="6">
    <source>
        <dbReference type="WBParaSite" id="SVE_1737800.2"/>
    </source>
</evidence>
<dbReference type="Proteomes" id="UP000035680">
    <property type="component" value="Unassembled WGS sequence"/>
</dbReference>
<dbReference type="PANTHER" id="PTHR47768:SF2">
    <property type="entry name" value="GLOBIN-RELATED"/>
    <property type="match status" value="1"/>
</dbReference>
<feature type="compositionally biased region" description="Low complexity" evidence="2">
    <location>
        <begin position="98"/>
        <end position="111"/>
    </location>
</feature>
<proteinExistence type="inferred from homology"/>
<dbReference type="SUPFAM" id="SSF46458">
    <property type="entry name" value="Globin-like"/>
    <property type="match status" value="1"/>
</dbReference>
<comment type="similarity">
    <text evidence="1">Belongs to the globin family.</text>
</comment>
<dbReference type="AlphaFoldDB" id="A0A0K0FY52"/>
<dbReference type="STRING" id="75913.A0A0K0FY52"/>
<keyword evidence="1" id="KW-0479">Metal-binding</keyword>
<keyword evidence="1" id="KW-0349">Heme</keyword>
<dbReference type="InterPro" id="IPR053341">
    <property type="entry name" value="Oxidative_stress_globin-like"/>
</dbReference>
<dbReference type="InterPro" id="IPR009050">
    <property type="entry name" value="Globin-like_sf"/>
</dbReference>
<dbReference type="PROSITE" id="PS01033">
    <property type="entry name" value="GLOBIN"/>
    <property type="match status" value="1"/>
</dbReference>
<dbReference type="InterPro" id="IPR044399">
    <property type="entry name" value="Mb-like_M"/>
</dbReference>
<dbReference type="Gene3D" id="1.10.490.10">
    <property type="entry name" value="Globins"/>
    <property type="match status" value="1"/>
</dbReference>
<reference evidence="6" key="2">
    <citation type="submission" date="2015-08" db="UniProtKB">
        <authorList>
            <consortium name="WormBaseParasite"/>
        </authorList>
    </citation>
    <scope>IDENTIFICATION</scope>
</reference>
<accession>A0A0K0FY52</accession>
<keyword evidence="1" id="KW-0408">Iron</keyword>
<keyword evidence="3" id="KW-0812">Transmembrane</keyword>
<evidence type="ECO:0000256" key="1">
    <source>
        <dbReference type="RuleBase" id="RU000356"/>
    </source>
</evidence>
<dbReference type="Pfam" id="PF00042">
    <property type="entry name" value="Globin"/>
    <property type="match status" value="1"/>
</dbReference>
<evidence type="ECO:0000259" key="4">
    <source>
        <dbReference type="PROSITE" id="PS01033"/>
    </source>
</evidence>
<dbReference type="GO" id="GO:0020037">
    <property type="term" value="F:heme binding"/>
    <property type="evidence" value="ECO:0007669"/>
    <property type="project" value="InterPro"/>
</dbReference>
<keyword evidence="1" id="KW-0561">Oxygen transport</keyword>
<dbReference type="GO" id="GO:0019825">
    <property type="term" value="F:oxygen binding"/>
    <property type="evidence" value="ECO:0007669"/>
    <property type="project" value="InterPro"/>
</dbReference>
<keyword evidence="3" id="KW-1133">Transmembrane helix</keyword>
<feature type="domain" description="Globin" evidence="4">
    <location>
        <begin position="117"/>
        <end position="267"/>
    </location>
</feature>
<dbReference type="GO" id="GO:0005344">
    <property type="term" value="F:oxygen carrier activity"/>
    <property type="evidence" value="ECO:0007669"/>
    <property type="project" value="UniProtKB-KW"/>
</dbReference>
<keyword evidence="3" id="KW-0472">Membrane</keyword>
<feature type="region of interest" description="Disordered" evidence="2">
    <location>
        <begin position="90"/>
        <end position="117"/>
    </location>
</feature>
<dbReference type="WBParaSite" id="SVE_1737800.2">
    <property type="protein sequence ID" value="SVE_1737800.2"/>
    <property type="gene ID" value="SVE_1737800"/>
</dbReference>
<feature type="transmembrane region" description="Helical" evidence="3">
    <location>
        <begin position="21"/>
        <end position="38"/>
    </location>
</feature>
<organism evidence="5 6">
    <name type="scientific">Strongyloides venezuelensis</name>
    <name type="common">Threadworm</name>
    <dbReference type="NCBI Taxonomy" id="75913"/>
    <lineage>
        <taxon>Eukaryota</taxon>
        <taxon>Metazoa</taxon>
        <taxon>Ecdysozoa</taxon>
        <taxon>Nematoda</taxon>
        <taxon>Chromadorea</taxon>
        <taxon>Rhabditida</taxon>
        <taxon>Tylenchina</taxon>
        <taxon>Panagrolaimomorpha</taxon>
        <taxon>Strongyloidoidea</taxon>
        <taxon>Strongyloididae</taxon>
        <taxon>Strongyloides</taxon>
    </lineage>
</organism>
<name>A0A0K0FY52_STRVS</name>